<organism evidence="2 3">
    <name type="scientific">Musa troglodytarum</name>
    <name type="common">fe'i banana</name>
    <dbReference type="NCBI Taxonomy" id="320322"/>
    <lineage>
        <taxon>Eukaryota</taxon>
        <taxon>Viridiplantae</taxon>
        <taxon>Streptophyta</taxon>
        <taxon>Embryophyta</taxon>
        <taxon>Tracheophyta</taxon>
        <taxon>Spermatophyta</taxon>
        <taxon>Magnoliopsida</taxon>
        <taxon>Liliopsida</taxon>
        <taxon>Zingiberales</taxon>
        <taxon>Musaceae</taxon>
        <taxon>Musa</taxon>
    </lineage>
</organism>
<protein>
    <recommendedName>
        <fullName evidence="1">AP complex mu/sigma subunit domain-containing protein</fullName>
    </recommendedName>
</protein>
<accession>A0A9E7JGL2</accession>
<dbReference type="AlphaFoldDB" id="A0A9E7JGL2"/>
<name>A0A9E7JGL2_9LILI</name>
<reference evidence="2" key="1">
    <citation type="submission" date="2022-05" db="EMBL/GenBank/DDBJ databases">
        <title>The Musa troglodytarum L. genome provides insights into the mechanism of non-climacteric behaviour and enrichment of carotenoids.</title>
        <authorList>
            <person name="Wang J."/>
        </authorList>
    </citation>
    <scope>NUCLEOTIDE SEQUENCE</scope>
    <source>
        <tissue evidence="2">Leaf</tissue>
    </source>
</reference>
<evidence type="ECO:0000313" key="3">
    <source>
        <dbReference type="Proteomes" id="UP001055439"/>
    </source>
</evidence>
<dbReference type="InterPro" id="IPR022775">
    <property type="entry name" value="AP_mu_sigma_su"/>
</dbReference>
<keyword evidence="3" id="KW-1185">Reference proteome</keyword>
<evidence type="ECO:0000313" key="2">
    <source>
        <dbReference type="EMBL" id="URD80114.1"/>
    </source>
</evidence>
<dbReference type="Pfam" id="PF01217">
    <property type="entry name" value="Clat_adaptor_s"/>
    <property type="match status" value="1"/>
</dbReference>
<dbReference type="OrthoDB" id="371463at2759"/>
<feature type="domain" description="AP complex mu/sigma subunit" evidence="1">
    <location>
        <begin position="16"/>
        <end position="50"/>
    </location>
</feature>
<dbReference type="SUPFAM" id="SSF64356">
    <property type="entry name" value="SNARE-like"/>
    <property type="match status" value="1"/>
</dbReference>
<gene>
    <name evidence="2" type="ORF">MUK42_02844</name>
</gene>
<evidence type="ECO:0000259" key="1">
    <source>
        <dbReference type="Pfam" id="PF01217"/>
    </source>
</evidence>
<dbReference type="Proteomes" id="UP001055439">
    <property type="component" value="Chromosome 10"/>
</dbReference>
<sequence>MARASAFLDRQVHRLVVDRDPKFTNFVEVYLILDEFILAGEIQETSKRELRMKYCSGTGMPYASEHEKVRVDGDICDHFAIDAG</sequence>
<proteinExistence type="predicted"/>
<dbReference type="Gene3D" id="3.30.450.60">
    <property type="match status" value="1"/>
</dbReference>
<dbReference type="EMBL" id="CP097503">
    <property type="protein sequence ID" value="URD80114.1"/>
    <property type="molecule type" value="Genomic_DNA"/>
</dbReference>
<dbReference type="InterPro" id="IPR011012">
    <property type="entry name" value="Longin-like_dom_sf"/>
</dbReference>